<reference evidence="1 2" key="1">
    <citation type="journal article" date="2004" name="Syst. Appl. Microbiol.">
        <title>Cryptoendolithic actinomycetes from antarctic sandstone rock samples: Micromonospora endolithica sp. nov. and two isolates related to Micromonospora coerulea Jensen 1932.</title>
        <authorList>
            <person name="Hirsch P."/>
            <person name="Mevs U."/>
            <person name="Kroppenstedt R.M."/>
            <person name="Schumann P."/>
            <person name="Stackebrandt E."/>
        </authorList>
    </citation>
    <scope>NUCLEOTIDE SEQUENCE [LARGE SCALE GENOMIC DNA]</scope>
    <source>
        <strain evidence="1 2">JCM 12677</strain>
    </source>
</reference>
<dbReference type="InterPro" id="IPR016032">
    <property type="entry name" value="Sig_transdc_resp-reg_C-effctor"/>
</dbReference>
<evidence type="ECO:0000313" key="2">
    <source>
        <dbReference type="Proteomes" id="UP000281726"/>
    </source>
</evidence>
<gene>
    <name evidence="1" type="ORF">D7223_31225</name>
</gene>
<proteinExistence type="predicted"/>
<evidence type="ECO:0008006" key="3">
    <source>
        <dbReference type="Google" id="ProtNLM"/>
    </source>
</evidence>
<organism evidence="1 2">
    <name type="scientific">Micromonospora endolithica</name>
    <dbReference type="NCBI Taxonomy" id="230091"/>
    <lineage>
        <taxon>Bacteria</taxon>
        <taxon>Bacillati</taxon>
        <taxon>Actinomycetota</taxon>
        <taxon>Actinomycetes</taxon>
        <taxon>Micromonosporales</taxon>
        <taxon>Micromonosporaceae</taxon>
        <taxon>Micromonospora</taxon>
    </lineage>
</organism>
<protein>
    <recommendedName>
        <fullName evidence="3">LuxR family transcriptional regulator</fullName>
    </recommendedName>
</protein>
<evidence type="ECO:0000313" key="1">
    <source>
        <dbReference type="EMBL" id="RKN38476.1"/>
    </source>
</evidence>
<comment type="caution">
    <text evidence="1">The sequence shown here is derived from an EMBL/GenBank/DDBJ whole genome shotgun (WGS) entry which is preliminary data.</text>
</comment>
<dbReference type="InterPro" id="IPR036388">
    <property type="entry name" value="WH-like_DNA-bd_sf"/>
</dbReference>
<dbReference type="GO" id="GO:0006355">
    <property type="term" value="P:regulation of DNA-templated transcription"/>
    <property type="evidence" value="ECO:0007669"/>
    <property type="project" value="InterPro"/>
</dbReference>
<dbReference type="SUPFAM" id="SSF46894">
    <property type="entry name" value="C-terminal effector domain of the bipartite response regulators"/>
    <property type="match status" value="1"/>
</dbReference>
<dbReference type="Gene3D" id="1.10.10.10">
    <property type="entry name" value="Winged helix-like DNA-binding domain superfamily/Winged helix DNA-binding domain"/>
    <property type="match status" value="1"/>
</dbReference>
<accession>A0A3A9YT91</accession>
<dbReference type="GO" id="GO:0003677">
    <property type="term" value="F:DNA binding"/>
    <property type="evidence" value="ECO:0007669"/>
    <property type="project" value="InterPro"/>
</dbReference>
<dbReference type="Proteomes" id="UP000281726">
    <property type="component" value="Unassembled WGS sequence"/>
</dbReference>
<name>A0A3A9YT91_9ACTN</name>
<dbReference type="AlphaFoldDB" id="A0A3A9YT91"/>
<dbReference type="EMBL" id="RBAK01000021">
    <property type="protein sequence ID" value="RKN38476.1"/>
    <property type="molecule type" value="Genomic_DNA"/>
</dbReference>
<sequence>MTTPTTTDVPTIAPADLIAVRLLAEGYTVFQIARKLNVGESAMCMRLSRMRDRIAARTNAHAIVILARAGQLDLRERTR</sequence>
<dbReference type="RefSeq" id="WP_120733083.1">
    <property type="nucleotide sequence ID" value="NZ_RBAK01000021.1"/>
</dbReference>
<keyword evidence="2" id="KW-1185">Reference proteome</keyword>